<dbReference type="SMART" id="SM00382">
    <property type="entry name" value="AAA"/>
    <property type="match status" value="1"/>
</dbReference>
<dbReference type="InterPro" id="IPR027417">
    <property type="entry name" value="P-loop_NTPase"/>
</dbReference>
<dbReference type="PANTHER" id="PTHR10887">
    <property type="entry name" value="DNA2/NAM7 HELICASE FAMILY"/>
    <property type="match status" value="1"/>
</dbReference>
<dbReference type="GO" id="GO:0005524">
    <property type="term" value="F:ATP binding"/>
    <property type="evidence" value="ECO:0007669"/>
    <property type="project" value="UniProtKB-KW"/>
</dbReference>
<dbReference type="GO" id="GO:0016787">
    <property type="term" value="F:hydrolase activity"/>
    <property type="evidence" value="ECO:0007669"/>
    <property type="project" value="UniProtKB-KW"/>
</dbReference>
<evidence type="ECO:0000256" key="12">
    <source>
        <dbReference type="SAM" id="MobiDB-lite"/>
    </source>
</evidence>
<evidence type="ECO:0000256" key="2">
    <source>
        <dbReference type="ARBA" id="ARBA00007913"/>
    </source>
</evidence>
<accession>A0A9W7A8P1</accession>
<comment type="caution">
    <text evidence="11">Lacks conserved residue(s) required for the propagation of feature annotation.</text>
</comment>
<dbReference type="InterPro" id="IPR018999">
    <property type="entry name" value="UPF1_CH/ZBD"/>
</dbReference>
<keyword evidence="3" id="KW-0963">Cytoplasm</keyword>
<dbReference type="AlphaFoldDB" id="A0A9W7A8P1"/>
<dbReference type="InterPro" id="IPR040812">
    <property type="entry name" value="UPF1_1B_dom"/>
</dbReference>
<comment type="similarity">
    <text evidence="2">Belongs to the DNA2/NAM7 helicase family.</text>
</comment>
<dbReference type="Pfam" id="PF18141">
    <property type="entry name" value="UPF1_1B_dom"/>
    <property type="match status" value="1"/>
</dbReference>
<feature type="domain" description="Upf1" evidence="13">
    <location>
        <begin position="48"/>
        <end position="205"/>
    </location>
</feature>
<feature type="compositionally biased region" description="Polar residues" evidence="12">
    <location>
        <begin position="934"/>
        <end position="969"/>
    </location>
</feature>
<gene>
    <name evidence="14" type="ORF">TrLO_g9076</name>
</gene>
<evidence type="ECO:0000256" key="6">
    <source>
        <dbReference type="ARBA" id="ARBA00022771"/>
    </source>
</evidence>
<keyword evidence="9 11" id="KW-0862">Zinc</keyword>
<evidence type="ECO:0000256" key="1">
    <source>
        <dbReference type="ARBA" id="ARBA00004496"/>
    </source>
</evidence>
<feature type="region of interest" description="Disordered" evidence="12">
    <location>
        <begin position="1"/>
        <end position="52"/>
    </location>
</feature>
<dbReference type="GO" id="GO:0003723">
    <property type="term" value="F:RNA binding"/>
    <property type="evidence" value="ECO:0007669"/>
    <property type="project" value="InterPro"/>
</dbReference>
<feature type="compositionally biased region" description="Polar residues" evidence="12">
    <location>
        <begin position="977"/>
        <end position="988"/>
    </location>
</feature>
<evidence type="ECO:0000256" key="3">
    <source>
        <dbReference type="ARBA" id="ARBA00022490"/>
    </source>
</evidence>
<dbReference type="GO" id="GO:0008270">
    <property type="term" value="F:zinc ion binding"/>
    <property type="evidence" value="ECO:0007669"/>
    <property type="project" value="UniProtKB-UniRule"/>
</dbReference>
<dbReference type="InterPro" id="IPR003593">
    <property type="entry name" value="AAA+_ATPase"/>
</dbReference>
<dbReference type="CDD" id="cd18039">
    <property type="entry name" value="DEXXQc_UPF1"/>
    <property type="match status" value="1"/>
</dbReference>
<evidence type="ECO:0000256" key="4">
    <source>
        <dbReference type="ARBA" id="ARBA00022723"/>
    </source>
</evidence>
<evidence type="ECO:0000256" key="7">
    <source>
        <dbReference type="ARBA" id="ARBA00022801"/>
    </source>
</evidence>
<organism evidence="14 15">
    <name type="scientific">Triparma laevis f. longispina</name>
    <dbReference type="NCBI Taxonomy" id="1714387"/>
    <lineage>
        <taxon>Eukaryota</taxon>
        <taxon>Sar</taxon>
        <taxon>Stramenopiles</taxon>
        <taxon>Ochrophyta</taxon>
        <taxon>Bolidophyceae</taxon>
        <taxon>Parmales</taxon>
        <taxon>Triparmaceae</taxon>
        <taxon>Triparma</taxon>
    </lineage>
</organism>
<feature type="region of interest" description="C4" evidence="11">
    <location>
        <begin position="117"/>
        <end position="147"/>
    </location>
</feature>
<evidence type="ECO:0000313" key="14">
    <source>
        <dbReference type="EMBL" id="GMH64658.1"/>
    </source>
</evidence>
<dbReference type="PANTHER" id="PTHR10887:SF364">
    <property type="entry name" value="REGULATOR OF NONSENSE TRANSCRIPTS 1"/>
    <property type="match status" value="1"/>
</dbReference>
<feature type="region of interest" description="Disordered" evidence="12">
    <location>
        <begin position="875"/>
        <end position="988"/>
    </location>
</feature>
<feature type="compositionally biased region" description="Basic and acidic residues" evidence="12">
    <location>
        <begin position="887"/>
        <end position="897"/>
    </location>
</feature>
<comment type="caution">
    <text evidence="14">The sequence shown here is derived from an EMBL/GenBank/DDBJ whole genome shotgun (WGS) entry which is preliminary data.</text>
</comment>
<keyword evidence="5" id="KW-0547">Nucleotide-binding</keyword>
<reference evidence="15" key="1">
    <citation type="journal article" date="2023" name="Commun. Biol.">
        <title>Genome analysis of Parmales, the sister group of diatoms, reveals the evolutionary specialization of diatoms from phago-mixotrophs to photoautotrophs.</title>
        <authorList>
            <person name="Ban H."/>
            <person name="Sato S."/>
            <person name="Yoshikawa S."/>
            <person name="Yamada K."/>
            <person name="Nakamura Y."/>
            <person name="Ichinomiya M."/>
            <person name="Sato N."/>
            <person name="Blanc-Mathieu R."/>
            <person name="Endo H."/>
            <person name="Kuwata A."/>
            <person name="Ogata H."/>
        </authorList>
    </citation>
    <scope>NUCLEOTIDE SEQUENCE [LARGE SCALE GENOMIC DNA]</scope>
    <source>
        <strain evidence="15">NIES 3700</strain>
    </source>
</reference>
<evidence type="ECO:0000256" key="10">
    <source>
        <dbReference type="ARBA" id="ARBA00022840"/>
    </source>
</evidence>
<dbReference type="SUPFAM" id="SSF52540">
    <property type="entry name" value="P-loop containing nucleoside triphosphate hydrolases"/>
    <property type="match status" value="1"/>
</dbReference>
<keyword evidence="4 11" id="KW-0479">Metal-binding</keyword>
<protein>
    <recommendedName>
        <fullName evidence="13">Upf1 domain-containing protein</fullName>
    </recommendedName>
</protein>
<dbReference type="InterPro" id="IPR047187">
    <property type="entry name" value="SF1_C_Upf1"/>
</dbReference>
<dbReference type="CDD" id="cd21400">
    <property type="entry name" value="ZBD_UPF1-like"/>
    <property type="match status" value="1"/>
</dbReference>
<keyword evidence="10" id="KW-0067">ATP-binding</keyword>
<dbReference type="GO" id="GO:0003724">
    <property type="term" value="F:RNA helicase activity"/>
    <property type="evidence" value="ECO:0007669"/>
    <property type="project" value="InterPro"/>
</dbReference>
<dbReference type="InterPro" id="IPR041679">
    <property type="entry name" value="DNA2/NAM7-like_C"/>
</dbReference>
<dbReference type="Gene3D" id="6.10.140.1240">
    <property type="match status" value="1"/>
</dbReference>
<dbReference type="GO" id="GO:0005737">
    <property type="term" value="C:cytoplasm"/>
    <property type="evidence" value="ECO:0007669"/>
    <property type="project" value="UniProtKB-SubCell"/>
</dbReference>
<feature type="compositionally biased region" description="Pro residues" evidence="12">
    <location>
        <begin position="1"/>
        <end position="13"/>
    </location>
</feature>
<evidence type="ECO:0000259" key="13">
    <source>
        <dbReference type="PROSITE" id="PS51997"/>
    </source>
</evidence>
<proteinExistence type="inferred from homology"/>
<dbReference type="FunFam" id="3.40.50.300:FF:000097">
    <property type="entry name" value="Regulator of nonsense transcripts 1"/>
    <property type="match status" value="1"/>
</dbReference>
<dbReference type="GO" id="GO:0000184">
    <property type="term" value="P:nuclear-transcribed mRNA catabolic process, nonsense-mediated decay"/>
    <property type="evidence" value="ECO:0007669"/>
    <property type="project" value="InterPro"/>
</dbReference>
<evidence type="ECO:0000256" key="11">
    <source>
        <dbReference type="PROSITE-ProRule" id="PRU01341"/>
    </source>
</evidence>
<name>A0A9W7A8P1_9STRA</name>
<dbReference type="CDD" id="cd18808">
    <property type="entry name" value="SF1_C_Upf1"/>
    <property type="match status" value="1"/>
</dbReference>
<sequence>MADPSSLPPPPPTNEETTAAFTQDDDDDDVSVGSSSSYASSSSYTSSTHSLPEHSCSYCGVHEEGSVVKCIDTGKWFCTSTSNTAPTSHILHHLIQTRSSQIHLHPSSPLSSSPLICYHCSARNIFTLGFVPAREESTVVLLCRNCCDVKEMKEMSWDVKSWTSLIHDRKLLTWLAPMPSEMAVVRAREITQNDIRALEAAWKKNPAATLDDLGEEDEDDDIEPLSLKYDDGYHYQNLLAPLVKLEADCDKESKSNLGQVNVSIEWGKSINNRWQVTFSNNQHSNKLMVGDEMSIELDRGGEFLNGGRAFTGRGYIKVISDDVIVLELQTTTSSIPSSITTNYNLDFIWKSVSFDRMQTSLKTFAVDDSSVSGYIYHKILGHAVEEQIIERDLQSNLSAPGLVGLNAKQDEIIRKALTTPFSLIQGPPGTGKTVTSATLIFWLAKFNKNQQILVTAPSNIAVDSLASKISSTGVKVVRVCSKTREESGGTGEEVTLHRMVDELGGPTLKKLKDLKNEMGELKTADEQRLRGLVRKLEKKILSTASVICTTCVNAADARIKNLTFETVIIDEATQAIEPESLIPLTMGCKHLTIIGDHLQLPPVVVSKPAMKAGLGRSMFERLVMAGLRPLRLDVQYRMHPGICEFPSNMFYGGSLSNGVSEADRENNDAFPFPSPRPIAFYNVPAGIEELSPSGTSYLNRAESATIEKVVTHLLSGGIKAENIGVITPYDGQRTYLTDYLKRSGSLMAERYEGVEIASVDSFQGREKDYILISCVRSSESSGIGFLADPRRLNVAITRAKLGLIIAGNARVLCKNVLWGAFLLEFRDCESLVEGSISDLRPVPLIIPKPRQSGKDAERYYATALVRGGWKGRWDDRGGGKGRRVKRGNKDSRHDKRYQQGGLERIDDEESLGFAPLPDFDGGFDYGDEGDDDSTIASQSSSNYPYTQGTQSSQGADSYMAGSQFSQESGGYNDYYYDSQSDFSQNSRA</sequence>
<dbReference type="OrthoDB" id="6513042at2759"/>
<dbReference type="Pfam" id="PF09416">
    <property type="entry name" value="UPF1_Zn_bind"/>
    <property type="match status" value="1"/>
</dbReference>
<dbReference type="Pfam" id="PF13087">
    <property type="entry name" value="AAA_12"/>
    <property type="match status" value="1"/>
</dbReference>
<dbReference type="Pfam" id="PF13086">
    <property type="entry name" value="AAA_11"/>
    <property type="match status" value="1"/>
</dbReference>
<dbReference type="InterPro" id="IPR045055">
    <property type="entry name" value="DNA2/NAM7-like"/>
</dbReference>
<comment type="subcellular location">
    <subcellularLocation>
        <location evidence="1">Cytoplasm</location>
    </subcellularLocation>
</comment>
<dbReference type="InterPro" id="IPR041677">
    <property type="entry name" value="DNA2/NAM7_AAA_11"/>
</dbReference>
<keyword evidence="7" id="KW-0378">Hydrolase</keyword>
<keyword evidence="6 11" id="KW-0863">Zinc-finger</keyword>
<evidence type="ECO:0000313" key="15">
    <source>
        <dbReference type="Proteomes" id="UP001165122"/>
    </source>
</evidence>
<feature type="compositionally biased region" description="Low complexity" evidence="12">
    <location>
        <begin position="31"/>
        <end position="50"/>
    </location>
</feature>
<evidence type="ECO:0000256" key="9">
    <source>
        <dbReference type="ARBA" id="ARBA00022833"/>
    </source>
</evidence>
<keyword evidence="8" id="KW-0347">Helicase</keyword>
<dbReference type="Gene3D" id="3.40.50.300">
    <property type="entry name" value="P-loop containing nucleotide triphosphate hydrolases"/>
    <property type="match status" value="2"/>
</dbReference>
<evidence type="ECO:0000256" key="5">
    <source>
        <dbReference type="ARBA" id="ARBA00022741"/>
    </source>
</evidence>
<dbReference type="PROSITE" id="PS51997">
    <property type="entry name" value="UPF1_CH_RICH"/>
    <property type="match status" value="1"/>
</dbReference>
<dbReference type="Proteomes" id="UP001165122">
    <property type="component" value="Unassembled WGS sequence"/>
</dbReference>
<keyword evidence="15" id="KW-1185">Reference proteome</keyword>
<evidence type="ECO:0000256" key="8">
    <source>
        <dbReference type="ARBA" id="ARBA00022806"/>
    </source>
</evidence>
<dbReference type="EMBL" id="BRXW01000544">
    <property type="protein sequence ID" value="GMH64658.1"/>
    <property type="molecule type" value="Genomic_DNA"/>
</dbReference>